<dbReference type="Gene3D" id="3.30.565.10">
    <property type="entry name" value="Histidine kinase-like ATPase, C-terminal domain"/>
    <property type="match status" value="1"/>
</dbReference>
<keyword evidence="7" id="KW-0963">Cytoplasm</keyword>
<evidence type="ECO:0000256" key="2">
    <source>
        <dbReference type="ARBA" id="ARBA00001966"/>
    </source>
</evidence>
<dbReference type="PANTHER" id="PTHR24421">
    <property type="entry name" value="NITRATE/NITRITE SENSOR PROTEIN NARX-RELATED"/>
    <property type="match status" value="1"/>
</dbReference>
<dbReference type="EC" id="2.7.13.3" evidence="4"/>
<dbReference type="EMBL" id="LGUS01000019">
    <property type="protein sequence ID" value="KOG42779.1"/>
    <property type="molecule type" value="Genomic_DNA"/>
</dbReference>
<evidence type="ECO:0000313" key="17">
    <source>
        <dbReference type="EMBL" id="KOG42779.1"/>
    </source>
</evidence>
<evidence type="ECO:0000259" key="16">
    <source>
        <dbReference type="PROSITE" id="PS50109"/>
    </source>
</evidence>
<comment type="caution">
    <text evidence="17">The sequence shown here is derived from an EMBL/GenBank/DDBJ whole genome shotgun (WGS) entry which is preliminary data.</text>
</comment>
<evidence type="ECO:0000256" key="12">
    <source>
        <dbReference type="ARBA" id="ARBA00023012"/>
    </source>
</evidence>
<dbReference type="PROSITE" id="PS50109">
    <property type="entry name" value="HIS_KIN"/>
    <property type="match status" value="1"/>
</dbReference>
<dbReference type="Proteomes" id="UP000037251">
    <property type="component" value="Unassembled WGS sequence"/>
</dbReference>
<keyword evidence="10" id="KW-0418">Kinase</keyword>
<dbReference type="SMART" id="SM00065">
    <property type="entry name" value="GAF"/>
    <property type="match status" value="1"/>
</dbReference>
<evidence type="ECO:0000256" key="3">
    <source>
        <dbReference type="ARBA" id="ARBA00004496"/>
    </source>
</evidence>
<dbReference type="PANTHER" id="PTHR24421:SF61">
    <property type="entry name" value="OXYGEN SENSOR HISTIDINE KINASE NREB"/>
    <property type="match status" value="1"/>
</dbReference>
<dbReference type="Pfam" id="PF13185">
    <property type="entry name" value="GAF_2"/>
    <property type="match status" value="1"/>
</dbReference>
<dbReference type="Gene3D" id="1.20.5.1930">
    <property type="match status" value="1"/>
</dbReference>
<dbReference type="Gene3D" id="3.30.450.40">
    <property type="match status" value="1"/>
</dbReference>
<dbReference type="Pfam" id="PF07730">
    <property type="entry name" value="HisKA_3"/>
    <property type="match status" value="1"/>
</dbReference>
<dbReference type="OrthoDB" id="144293at2"/>
<keyword evidence="13" id="KW-0411">Iron-sulfur</keyword>
<dbReference type="Pfam" id="PF02518">
    <property type="entry name" value="HATPase_c"/>
    <property type="match status" value="1"/>
</dbReference>
<evidence type="ECO:0000256" key="11">
    <source>
        <dbReference type="ARBA" id="ARBA00023004"/>
    </source>
</evidence>
<dbReference type="PRINTS" id="PR00344">
    <property type="entry name" value="BCTRLSENSOR"/>
</dbReference>
<dbReference type="GO" id="GO:0005737">
    <property type="term" value="C:cytoplasm"/>
    <property type="evidence" value="ECO:0007669"/>
    <property type="project" value="UniProtKB-SubCell"/>
</dbReference>
<dbReference type="InterPro" id="IPR004358">
    <property type="entry name" value="Sig_transdc_His_kin-like_C"/>
</dbReference>
<protein>
    <recommendedName>
        <fullName evidence="5">Oxygen sensor histidine kinase NreB</fullName>
        <ecNumber evidence="4">2.7.13.3</ecNumber>
    </recommendedName>
    <alternativeName>
        <fullName evidence="15">Nitrogen regulation protein B</fullName>
    </alternativeName>
</protein>
<dbReference type="GO" id="GO:0016020">
    <property type="term" value="C:membrane"/>
    <property type="evidence" value="ECO:0007669"/>
    <property type="project" value="InterPro"/>
</dbReference>
<evidence type="ECO:0000256" key="13">
    <source>
        <dbReference type="ARBA" id="ARBA00023014"/>
    </source>
</evidence>
<evidence type="ECO:0000256" key="4">
    <source>
        <dbReference type="ARBA" id="ARBA00012438"/>
    </source>
</evidence>
<keyword evidence="8" id="KW-0808">Transferase</keyword>
<evidence type="ECO:0000256" key="5">
    <source>
        <dbReference type="ARBA" id="ARBA00017322"/>
    </source>
</evidence>
<sequence>MSQGPRSGLAAVSTALLAMSRHLEVRDVLKTIVASARELLDAQYAALGVPDDHGGFAQFVVDGVSEEQWRAIGPLPRQHGILAAMLHEARPERLADVRKDPRFEGWPSAHPDMSDFLGLPIRDGDEVIGALFLANKLRPAGGDPADPPCPGPEGSCGFTEDDEELLSILAQHAAIALTNARLYERSRELTIAEERSRLAHELHDAVSQKLFSLRLTAQAAAALVDRDPARAKGELHQVAVLAAEAADELRAAVVELRPAALDEDGLVATLRTHIQVLDRAHTARVTFAGHGVRVLPAAQEEAMLRVAQEALHNALRHSGAQHVDVTLERSGGGAVLRVTDDGSGFDPKGIRRAGRHLGLVSMRDRASGVGGALTVESAPGKGTTIELEVPGG</sequence>
<dbReference type="eggNOG" id="COG4585">
    <property type="taxonomic scope" value="Bacteria"/>
</dbReference>
<dbReference type="GO" id="GO:0000155">
    <property type="term" value="F:phosphorelay sensor kinase activity"/>
    <property type="evidence" value="ECO:0007669"/>
    <property type="project" value="InterPro"/>
</dbReference>
<dbReference type="SUPFAM" id="SSF55874">
    <property type="entry name" value="ATPase domain of HSP90 chaperone/DNA topoisomerase II/histidine kinase"/>
    <property type="match status" value="1"/>
</dbReference>
<dbReference type="InterPro" id="IPR029016">
    <property type="entry name" value="GAF-like_dom_sf"/>
</dbReference>
<dbReference type="STRING" id="67356.AQJ84_35820"/>
<keyword evidence="6" id="KW-0004">4Fe-4S</keyword>
<evidence type="ECO:0000256" key="14">
    <source>
        <dbReference type="ARBA" id="ARBA00024827"/>
    </source>
</evidence>
<keyword evidence="9" id="KW-0479">Metal-binding</keyword>
<dbReference type="SMART" id="SM00387">
    <property type="entry name" value="HATPase_c"/>
    <property type="match status" value="1"/>
</dbReference>
<evidence type="ECO:0000256" key="8">
    <source>
        <dbReference type="ARBA" id="ARBA00022679"/>
    </source>
</evidence>
<dbReference type="InterPro" id="IPR003594">
    <property type="entry name" value="HATPase_dom"/>
</dbReference>
<comment type="subcellular location">
    <subcellularLocation>
        <location evidence="3">Cytoplasm</location>
    </subcellularLocation>
</comment>
<dbReference type="InterPro" id="IPR050482">
    <property type="entry name" value="Sensor_HK_TwoCompSys"/>
</dbReference>
<gene>
    <name evidence="17" type="ORF">ADK37_04275</name>
</gene>
<comment type="catalytic activity">
    <reaction evidence="1">
        <text>ATP + protein L-histidine = ADP + protein N-phospho-L-histidine.</text>
        <dbReference type="EC" id="2.7.13.3"/>
    </reaction>
</comment>
<evidence type="ECO:0000313" key="18">
    <source>
        <dbReference type="Proteomes" id="UP000037251"/>
    </source>
</evidence>
<comment type="cofactor">
    <cofactor evidence="2">
        <name>[4Fe-4S] cluster</name>
        <dbReference type="ChEBI" id="CHEBI:49883"/>
    </cofactor>
</comment>
<dbReference type="InterPro" id="IPR011712">
    <property type="entry name" value="Sig_transdc_His_kin_sub3_dim/P"/>
</dbReference>
<dbReference type="InterPro" id="IPR036890">
    <property type="entry name" value="HATPase_C_sf"/>
</dbReference>
<dbReference type="GO" id="GO:0051539">
    <property type="term" value="F:4 iron, 4 sulfur cluster binding"/>
    <property type="evidence" value="ECO:0007669"/>
    <property type="project" value="UniProtKB-KW"/>
</dbReference>
<evidence type="ECO:0000256" key="15">
    <source>
        <dbReference type="ARBA" id="ARBA00030800"/>
    </source>
</evidence>
<dbReference type="PATRIC" id="fig|67356.5.peg.930"/>
<reference evidence="18" key="1">
    <citation type="submission" date="2015-07" db="EMBL/GenBank/DDBJ databases">
        <authorList>
            <person name="Ju K.-S."/>
            <person name="Doroghazi J.R."/>
            <person name="Metcalf W.W."/>
        </authorList>
    </citation>
    <scope>NUCLEOTIDE SEQUENCE [LARGE SCALE GENOMIC DNA]</scope>
    <source>
        <strain evidence="18">NRRL 2290</strain>
    </source>
</reference>
<accession>A0A0L8LXG4</accession>
<evidence type="ECO:0000256" key="6">
    <source>
        <dbReference type="ARBA" id="ARBA00022485"/>
    </source>
</evidence>
<evidence type="ECO:0000256" key="10">
    <source>
        <dbReference type="ARBA" id="ARBA00022777"/>
    </source>
</evidence>
<dbReference type="CDD" id="cd16917">
    <property type="entry name" value="HATPase_UhpB-NarQ-NarX-like"/>
    <property type="match status" value="1"/>
</dbReference>
<keyword evidence="18" id="KW-1185">Reference proteome</keyword>
<organism evidence="17 18">
    <name type="scientific">Streptomyces resistomycificus</name>
    <dbReference type="NCBI Taxonomy" id="67356"/>
    <lineage>
        <taxon>Bacteria</taxon>
        <taxon>Bacillati</taxon>
        <taxon>Actinomycetota</taxon>
        <taxon>Actinomycetes</taxon>
        <taxon>Kitasatosporales</taxon>
        <taxon>Streptomycetaceae</taxon>
        <taxon>Streptomyces</taxon>
        <taxon>Streptomyces aurantiacus group</taxon>
    </lineage>
</organism>
<keyword evidence="12" id="KW-0902">Two-component regulatory system</keyword>
<evidence type="ECO:0000256" key="7">
    <source>
        <dbReference type="ARBA" id="ARBA00022490"/>
    </source>
</evidence>
<feature type="domain" description="Histidine kinase" evidence="16">
    <location>
        <begin position="197"/>
        <end position="392"/>
    </location>
</feature>
<evidence type="ECO:0000256" key="1">
    <source>
        <dbReference type="ARBA" id="ARBA00000085"/>
    </source>
</evidence>
<dbReference type="SUPFAM" id="SSF55781">
    <property type="entry name" value="GAF domain-like"/>
    <property type="match status" value="1"/>
</dbReference>
<comment type="function">
    <text evidence="14">Member of the two-component regulatory system NreB/NreC involved in the control of dissimilatory nitrate/nitrite reduction in response to oxygen. NreB functions as a direct oxygen sensor histidine kinase which is autophosphorylated, in the absence of oxygen, probably at the conserved histidine residue, and transfers its phosphate group probably to a conserved aspartate residue of NreC. NreB/NreC activates the expression of the nitrate (narGHJI) and nitrite (nir) reductase operons, as well as the putative nitrate transporter gene narT.</text>
</comment>
<dbReference type="RefSeq" id="WP_030045864.1">
    <property type="nucleotide sequence ID" value="NZ_KL575689.1"/>
</dbReference>
<proteinExistence type="predicted"/>
<dbReference type="GO" id="GO:0046872">
    <property type="term" value="F:metal ion binding"/>
    <property type="evidence" value="ECO:0007669"/>
    <property type="project" value="UniProtKB-KW"/>
</dbReference>
<dbReference type="eggNOG" id="COG2203">
    <property type="taxonomic scope" value="Bacteria"/>
</dbReference>
<evidence type="ECO:0000256" key="9">
    <source>
        <dbReference type="ARBA" id="ARBA00022723"/>
    </source>
</evidence>
<dbReference type="GO" id="GO:0046983">
    <property type="term" value="F:protein dimerization activity"/>
    <property type="evidence" value="ECO:0007669"/>
    <property type="project" value="InterPro"/>
</dbReference>
<keyword evidence="11" id="KW-0408">Iron</keyword>
<name>A0A0L8LXG4_9ACTN</name>
<dbReference type="InterPro" id="IPR003018">
    <property type="entry name" value="GAF"/>
</dbReference>
<dbReference type="InterPro" id="IPR005467">
    <property type="entry name" value="His_kinase_dom"/>
</dbReference>
<dbReference type="AlphaFoldDB" id="A0A0L8LXG4"/>